<dbReference type="Pfam" id="PF12796">
    <property type="entry name" value="Ank_2"/>
    <property type="match status" value="2"/>
</dbReference>
<evidence type="ECO:0000256" key="3">
    <source>
        <dbReference type="PROSITE-ProRule" id="PRU00023"/>
    </source>
</evidence>
<keyword evidence="2 3" id="KW-0040">ANK repeat</keyword>
<organism evidence="4 5">
    <name type="scientific">Pterulicium gracile</name>
    <dbReference type="NCBI Taxonomy" id="1884261"/>
    <lineage>
        <taxon>Eukaryota</taxon>
        <taxon>Fungi</taxon>
        <taxon>Dikarya</taxon>
        <taxon>Basidiomycota</taxon>
        <taxon>Agaricomycotina</taxon>
        <taxon>Agaricomycetes</taxon>
        <taxon>Agaricomycetidae</taxon>
        <taxon>Agaricales</taxon>
        <taxon>Pleurotineae</taxon>
        <taxon>Pterulaceae</taxon>
        <taxon>Pterulicium</taxon>
    </lineage>
</organism>
<keyword evidence="5" id="KW-1185">Reference proteome</keyword>
<dbReference type="AlphaFoldDB" id="A0A5C3QAH9"/>
<dbReference type="Proteomes" id="UP000305067">
    <property type="component" value="Unassembled WGS sequence"/>
</dbReference>
<dbReference type="EMBL" id="ML178836">
    <property type="protein sequence ID" value="TFK99022.1"/>
    <property type="molecule type" value="Genomic_DNA"/>
</dbReference>
<evidence type="ECO:0000313" key="5">
    <source>
        <dbReference type="Proteomes" id="UP000305067"/>
    </source>
</evidence>
<dbReference type="SMART" id="SM00248">
    <property type="entry name" value="ANK"/>
    <property type="match status" value="5"/>
</dbReference>
<dbReference type="STRING" id="1884261.A0A5C3QAH9"/>
<dbReference type="PANTHER" id="PTHR24201">
    <property type="entry name" value="ANK_REP_REGION DOMAIN-CONTAINING PROTEIN"/>
    <property type="match status" value="1"/>
</dbReference>
<dbReference type="InterPro" id="IPR036770">
    <property type="entry name" value="Ankyrin_rpt-contain_sf"/>
</dbReference>
<evidence type="ECO:0000256" key="1">
    <source>
        <dbReference type="ARBA" id="ARBA00022737"/>
    </source>
</evidence>
<reference evidence="4 5" key="1">
    <citation type="journal article" date="2019" name="Nat. Ecol. Evol.">
        <title>Megaphylogeny resolves global patterns of mushroom evolution.</title>
        <authorList>
            <person name="Varga T."/>
            <person name="Krizsan K."/>
            <person name="Foldi C."/>
            <person name="Dima B."/>
            <person name="Sanchez-Garcia M."/>
            <person name="Sanchez-Ramirez S."/>
            <person name="Szollosi G.J."/>
            <person name="Szarkandi J.G."/>
            <person name="Papp V."/>
            <person name="Albert L."/>
            <person name="Andreopoulos W."/>
            <person name="Angelini C."/>
            <person name="Antonin V."/>
            <person name="Barry K.W."/>
            <person name="Bougher N.L."/>
            <person name="Buchanan P."/>
            <person name="Buyck B."/>
            <person name="Bense V."/>
            <person name="Catcheside P."/>
            <person name="Chovatia M."/>
            <person name="Cooper J."/>
            <person name="Damon W."/>
            <person name="Desjardin D."/>
            <person name="Finy P."/>
            <person name="Geml J."/>
            <person name="Haridas S."/>
            <person name="Hughes K."/>
            <person name="Justo A."/>
            <person name="Karasinski D."/>
            <person name="Kautmanova I."/>
            <person name="Kiss B."/>
            <person name="Kocsube S."/>
            <person name="Kotiranta H."/>
            <person name="LaButti K.M."/>
            <person name="Lechner B.E."/>
            <person name="Liimatainen K."/>
            <person name="Lipzen A."/>
            <person name="Lukacs Z."/>
            <person name="Mihaltcheva S."/>
            <person name="Morgado L.N."/>
            <person name="Niskanen T."/>
            <person name="Noordeloos M.E."/>
            <person name="Ohm R.A."/>
            <person name="Ortiz-Santana B."/>
            <person name="Ovrebo C."/>
            <person name="Racz N."/>
            <person name="Riley R."/>
            <person name="Savchenko A."/>
            <person name="Shiryaev A."/>
            <person name="Soop K."/>
            <person name="Spirin V."/>
            <person name="Szebenyi C."/>
            <person name="Tomsovsky M."/>
            <person name="Tulloss R.E."/>
            <person name="Uehling J."/>
            <person name="Grigoriev I.V."/>
            <person name="Vagvolgyi C."/>
            <person name="Papp T."/>
            <person name="Martin F.M."/>
            <person name="Miettinen O."/>
            <person name="Hibbett D.S."/>
            <person name="Nagy L.G."/>
        </authorList>
    </citation>
    <scope>NUCLEOTIDE SEQUENCE [LARGE SCALE GENOMIC DNA]</scope>
    <source>
        <strain evidence="4 5">CBS 309.79</strain>
    </source>
</reference>
<evidence type="ECO:0000313" key="4">
    <source>
        <dbReference type="EMBL" id="TFK99022.1"/>
    </source>
</evidence>
<dbReference type="InterPro" id="IPR050776">
    <property type="entry name" value="Ank_Repeat/CDKN_Inhibitor"/>
</dbReference>
<dbReference type="PRINTS" id="PR01415">
    <property type="entry name" value="ANKYRIN"/>
</dbReference>
<feature type="non-terminal residue" evidence="4">
    <location>
        <position position="178"/>
    </location>
</feature>
<dbReference type="PROSITE" id="PS50297">
    <property type="entry name" value="ANK_REP_REGION"/>
    <property type="match status" value="3"/>
</dbReference>
<accession>A0A5C3QAH9</accession>
<name>A0A5C3QAH9_9AGAR</name>
<dbReference type="OrthoDB" id="194358at2759"/>
<proteinExistence type="predicted"/>
<feature type="repeat" description="ANK" evidence="3">
    <location>
        <begin position="73"/>
        <end position="107"/>
    </location>
</feature>
<gene>
    <name evidence="4" type="ORF">BDV98DRAFT_490126</name>
</gene>
<evidence type="ECO:0000256" key="2">
    <source>
        <dbReference type="ARBA" id="ARBA00023043"/>
    </source>
</evidence>
<protein>
    <submittedName>
        <fullName evidence="4">Ankyrin repeat-containing domain protein</fullName>
    </submittedName>
</protein>
<feature type="repeat" description="ANK" evidence="3">
    <location>
        <begin position="152"/>
        <end position="178"/>
    </location>
</feature>
<sequence>LNSPDKYGDTTVTMAASKVNLSTLAFLLKNRAIVDPVGKDGMTPLMHACDRGHKNVARLLLAIGADPNEPDSFGRTALHFAAMLSPFSIRSLLLLLEKGVDVNEHDSLGCRAIIYASKAGQVAIIDVLLEHGGDIDSPDLRGDTTVDPVRGYGRTPVMLAAERGHAPCALALLSAGAD</sequence>
<feature type="repeat" description="ANK" evidence="3">
    <location>
        <begin position="108"/>
        <end position="140"/>
    </location>
</feature>
<dbReference type="SUPFAM" id="SSF48403">
    <property type="entry name" value="Ankyrin repeat"/>
    <property type="match status" value="1"/>
</dbReference>
<feature type="non-terminal residue" evidence="4">
    <location>
        <position position="1"/>
    </location>
</feature>
<keyword evidence="1" id="KW-0677">Repeat</keyword>
<dbReference type="InterPro" id="IPR002110">
    <property type="entry name" value="Ankyrin_rpt"/>
</dbReference>
<dbReference type="PROSITE" id="PS50088">
    <property type="entry name" value="ANK_REPEAT"/>
    <property type="match status" value="4"/>
</dbReference>
<dbReference type="Gene3D" id="1.25.40.20">
    <property type="entry name" value="Ankyrin repeat-containing domain"/>
    <property type="match status" value="2"/>
</dbReference>
<feature type="repeat" description="ANK" evidence="3">
    <location>
        <begin position="40"/>
        <end position="72"/>
    </location>
</feature>